<feature type="domain" description="Prepilin peptidase A24 N-terminal" evidence="2">
    <location>
        <begin position="57"/>
        <end position="136"/>
    </location>
</feature>
<dbReference type="GO" id="GO:0006465">
    <property type="term" value="P:signal peptide processing"/>
    <property type="evidence" value="ECO:0007669"/>
    <property type="project" value="TreeGrafter"/>
</dbReference>
<evidence type="ECO:0000256" key="1">
    <source>
        <dbReference type="SAM" id="Phobius"/>
    </source>
</evidence>
<feature type="transmembrane region" description="Helical" evidence="1">
    <location>
        <begin position="284"/>
        <end position="311"/>
    </location>
</feature>
<evidence type="ECO:0000313" key="4">
    <source>
        <dbReference type="Proteomes" id="UP000317318"/>
    </source>
</evidence>
<feature type="transmembrane region" description="Helical" evidence="1">
    <location>
        <begin position="323"/>
        <end position="346"/>
    </location>
</feature>
<feature type="transmembrane region" description="Helical" evidence="1">
    <location>
        <begin position="260"/>
        <end position="278"/>
    </location>
</feature>
<organism evidence="3 4">
    <name type="scientific">Stratiformator vulcanicus</name>
    <dbReference type="NCBI Taxonomy" id="2527980"/>
    <lineage>
        <taxon>Bacteria</taxon>
        <taxon>Pseudomonadati</taxon>
        <taxon>Planctomycetota</taxon>
        <taxon>Planctomycetia</taxon>
        <taxon>Planctomycetales</taxon>
        <taxon>Planctomycetaceae</taxon>
        <taxon>Stratiformator</taxon>
    </lineage>
</organism>
<protein>
    <submittedName>
        <fullName evidence="3">Leader peptidase PppA</fullName>
    </submittedName>
</protein>
<proteinExistence type="predicted"/>
<sequence length="405" mass="43986">MGSSLHRRLILVWTGVVALALGGCGITGESGYSEANSTFDSMNFLFVAFTVGWVFCLGATIGSFLNVVVYRMPAGLSLNHPPSRCPKCETPIRLRDNIPVLGWLILRGRCRACREPISPRYPLVEASTGLIFLLLATVEVFAGGWNLPFQARYSDQTLVWLMWETPWDLIGTCLFHAWAMTLLFGAALMAVDGHETPAGLWRWGIGVGLIVSLFGEHLHPIGFLNPRPEWVYGISLTLAEFVLGQTPVRLTIELAGVIDAVIGLTVGMVIGFTARAVVGGRDRFGLPFAAAIVGLTFGWQFIMATILLAGLIEVALKTATRMIPVLVSIPAIAAFATAALVQLVLWDWSTMQFWWPDYRGWAMLTTWGVPELLSLIASAGLGLLLFAAAARVKIRNIPSETASVA</sequence>
<dbReference type="RefSeq" id="WP_310820619.1">
    <property type="nucleotide sequence ID" value="NZ_CP036268.1"/>
</dbReference>
<dbReference type="AlphaFoldDB" id="A0A517R528"/>
<dbReference type="InterPro" id="IPR010627">
    <property type="entry name" value="Prepilin_pept_A24_N"/>
</dbReference>
<feature type="transmembrane region" description="Helical" evidence="1">
    <location>
        <begin position="130"/>
        <end position="149"/>
    </location>
</feature>
<name>A0A517R528_9PLAN</name>
<keyword evidence="1" id="KW-1133">Transmembrane helix</keyword>
<evidence type="ECO:0000313" key="3">
    <source>
        <dbReference type="EMBL" id="QDT38923.1"/>
    </source>
</evidence>
<keyword evidence="1" id="KW-0812">Transmembrane</keyword>
<dbReference type="Pfam" id="PF06750">
    <property type="entry name" value="A24_N_bact"/>
    <property type="match status" value="1"/>
</dbReference>
<dbReference type="PROSITE" id="PS51257">
    <property type="entry name" value="PROKAR_LIPOPROTEIN"/>
    <property type="match status" value="1"/>
</dbReference>
<keyword evidence="4" id="KW-1185">Reference proteome</keyword>
<feature type="transmembrane region" description="Helical" evidence="1">
    <location>
        <begin position="230"/>
        <end position="248"/>
    </location>
</feature>
<feature type="transmembrane region" description="Helical" evidence="1">
    <location>
        <begin position="44"/>
        <end position="69"/>
    </location>
</feature>
<feature type="transmembrane region" description="Helical" evidence="1">
    <location>
        <begin position="200"/>
        <end position="218"/>
    </location>
</feature>
<feature type="transmembrane region" description="Helical" evidence="1">
    <location>
        <begin position="366"/>
        <end position="389"/>
    </location>
</feature>
<reference evidence="3 4" key="1">
    <citation type="submission" date="2019-02" db="EMBL/GenBank/DDBJ databases">
        <title>Deep-cultivation of Planctomycetes and their phenomic and genomic characterization uncovers novel biology.</title>
        <authorList>
            <person name="Wiegand S."/>
            <person name="Jogler M."/>
            <person name="Boedeker C."/>
            <person name="Pinto D."/>
            <person name="Vollmers J."/>
            <person name="Rivas-Marin E."/>
            <person name="Kohn T."/>
            <person name="Peeters S.H."/>
            <person name="Heuer A."/>
            <person name="Rast P."/>
            <person name="Oberbeckmann S."/>
            <person name="Bunk B."/>
            <person name="Jeske O."/>
            <person name="Meyerdierks A."/>
            <person name="Storesund J.E."/>
            <person name="Kallscheuer N."/>
            <person name="Luecker S."/>
            <person name="Lage O.M."/>
            <person name="Pohl T."/>
            <person name="Merkel B.J."/>
            <person name="Hornburger P."/>
            <person name="Mueller R.-W."/>
            <person name="Bruemmer F."/>
            <person name="Labrenz M."/>
            <person name="Spormann A.M."/>
            <person name="Op den Camp H."/>
            <person name="Overmann J."/>
            <person name="Amann R."/>
            <person name="Jetten M.S.M."/>
            <person name="Mascher T."/>
            <person name="Medema M.H."/>
            <person name="Devos D.P."/>
            <person name="Kaster A.-K."/>
            <person name="Ovreas L."/>
            <person name="Rohde M."/>
            <person name="Galperin M.Y."/>
            <person name="Jogler C."/>
        </authorList>
    </citation>
    <scope>NUCLEOTIDE SEQUENCE [LARGE SCALE GENOMIC DNA]</scope>
    <source>
        <strain evidence="3 4">Pan189</strain>
    </source>
</reference>
<accession>A0A517R528</accession>
<dbReference type="InterPro" id="IPR050882">
    <property type="entry name" value="Prepilin_peptidase/N-MTase"/>
</dbReference>
<dbReference type="GO" id="GO:0004190">
    <property type="term" value="F:aspartic-type endopeptidase activity"/>
    <property type="evidence" value="ECO:0007669"/>
    <property type="project" value="TreeGrafter"/>
</dbReference>
<dbReference type="GO" id="GO:0005886">
    <property type="term" value="C:plasma membrane"/>
    <property type="evidence" value="ECO:0007669"/>
    <property type="project" value="TreeGrafter"/>
</dbReference>
<dbReference type="PANTHER" id="PTHR30487">
    <property type="entry name" value="TYPE 4 PREPILIN-LIKE PROTEINS LEADER PEPTIDE-PROCESSING ENZYME"/>
    <property type="match status" value="1"/>
</dbReference>
<dbReference type="KEGG" id="svp:Pan189_33220"/>
<feature type="transmembrane region" description="Helical" evidence="1">
    <location>
        <begin position="169"/>
        <end position="188"/>
    </location>
</feature>
<evidence type="ECO:0000259" key="2">
    <source>
        <dbReference type="Pfam" id="PF06750"/>
    </source>
</evidence>
<keyword evidence="1" id="KW-0472">Membrane</keyword>
<dbReference type="EMBL" id="CP036268">
    <property type="protein sequence ID" value="QDT38923.1"/>
    <property type="molecule type" value="Genomic_DNA"/>
</dbReference>
<dbReference type="PANTHER" id="PTHR30487:SF0">
    <property type="entry name" value="PREPILIN LEADER PEPTIDASE_N-METHYLTRANSFERASE-RELATED"/>
    <property type="match status" value="1"/>
</dbReference>
<gene>
    <name evidence="3" type="primary">pppA_2</name>
    <name evidence="3" type="ORF">Pan189_33220</name>
</gene>
<dbReference type="Proteomes" id="UP000317318">
    <property type="component" value="Chromosome"/>
</dbReference>